<protein>
    <submittedName>
        <fullName evidence="1">Uncharacterized protein</fullName>
    </submittedName>
</protein>
<reference evidence="1" key="1">
    <citation type="journal article" date="2020" name="Nature">
        <title>Giant virus diversity and host interactions through global metagenomics.</title>
        <authorList>
            <person name="Schulz F."/>
            <person name="Roux S."/>
            <person name="Paez-Espino D."/>
            <person name="Jungbluth S."/>
            <person name="Walsh D.A."/>
            <person name="Denef V.J."/>
            <person name="McMahon K.D."/>
            <person name="Konstantinidis K.T."/>
            <person name="Eloe-Fadrosh E.A."/>
            <person name="Kyrpides N.C."/>
            <person name="Woyke T."/>
        </authorList>
    </citation>
    <scope>NUCLEOTIDE SEQUENCE</scope>
    <source>
        <strain evidence="1">GVMAG-M-3300017651-5</strain>
    </source>
</reference>
<sequence>MTISDVNAIILPLGESHEDLPVTNSPTEGYSDILSVLEV</sequence>
<evidence type="ECO:0000313" key="1">
    <source>
        <dbReference type="EMBL" id="QHS92855.1"/>
    </source>
</evidence>
<organism evidence="1">
    <name type="scientific">viral metagenome</name>
    <dbReference type="NCBI Taxonomy" id="1070528"/>
    <lineage>
        <taxon>unclassified sequences</taxon>
        <taxon>metagenomes</taxon>
        <taxon>organismal metagenomes</taxon>
    </lineage>
</organism>
<accession>A0A6C0BKG4</accession>
<dbReference type="EMBL" id="MN739192">
    <property type="protein sequence ID" value="QHS92855.1"/>
    <property type="molecule type" value="Genomic_DNA"/>
</dbReference>
<name>A0A6C0BKG4_9ZZZZ</name>
<dbReference type="AlphaFoldDB" id="A0A6C0BKG4"/>
<proteinExistence type="predicted"/>